<dbReference type="GO" id="GO:0031267">
    <property type="term" value="F:small GTPase binding"/>
    <property type="evidence" value="ECO:0007669"/>
    <property type="project" value="InterPro"/>
</dbReference>
<dbReference type="OrthoDB" id="6019893at2759"/>
<gene>
    <name evidence="7" type="ORF">J437_LFUL006735</name>
</gene>
<evidence type="ECO:0000256" key="3">
    <source>
        <dbReference type="ARBA" id="ARBA00023136"/>
    </source>
</evidence>
<dbReference type="InterPro" id="IPR004012">
    <property type="entry name" value="Run_dom"/>
</dbReference>
<evidence type="ECO:0000256" key="4">
    <source>
        <dbReference type="SAM" id="MobiDB-lite"/>
    </source>
</evidence>
<feature type="domain" description="RUN" evidence="6">
    <location>
        <begin position="694"/>
        <end position="751"/>
    </location>
</feature>
<dbReference type="PANTHER" id="PTHR46070:SF1">
    <property type="entry name" value="PINSTRIPE, ISOFORM A"/>
    <property type="match status" value="1"/>
</dbReference>
<feature type="region of interest" description="Disordered" evidence="4">
    <location>
        <begin position="117"/>
        <end position="184"/>
    </location>
</feature>
<dbReference type="Pfam" id="PF02141">
    <property type="entry name" value="DENN"/>
    <property type="match status" value="1"/>
</dbReference>
<dbReference type="InterPro" id="IPR043153">
    <property type="entry name" value="DENN_C"/>
</dbReference>
<feature type="domain" description="UDENN" evidence="5">
    <location>
        <begin position="1"/>
        <end position="360"/>
    </location>
</feature>
<proteinExistence type="predicted"/>
<feature type="compositionally biased region" description="Pro residues" evidence="4">
    <location>
        <begin position="413"/>
        <end position="423"/>
    </location>
</feature>
<evidence type="ECO:0000259" key="5">
    <source>
        <dbReference type="PROSITE" id="PS50211"/>
    </source>
</evidence>
<dbReference type="PROSITE" id="PS50826">
    <property type="entry name" value="RUN"/>
    <property type="match status" value="1"/>
</dbReference>
<dbReference type="InterPro" id="IPR047278">
    <property type="entry name" value="DEN5A/B"/>
</dbReference>
<feature type="region of interest" description="Disordered" evidence="4">
    <location>
        <begin position="519"/>
        <end position="590"/>
    </location>
</feature>
<feature type="compositionally biased region" description="Low complexity" evidence="4">
    <location>
        <begin position="447"/>
        <end position="466"/>
    </location>
</feature>
<organism evidence="7 8">
    <name type="scientific">Ladona fulva</name>
    <name type="common">Scarce chaser dragonfly</name>
    <name type="synonym">Libellula fulva</name>
    <dbReference type="NCBI Taxonomy" id="123851"/>
    <lineage>
        <taxon>Eukaryota</taxon>
        <taxon>Metazoa</taxon>
        <taxon>Ecdysozoa</taxon>
        <taxon>Arthropoda</taxon>
        <taxon>Hexapoda</taxon>
        <taxon>Insecta</taxon>
        <taxon>Pterygota</taxon>
        <taxon>Palaeoptera</taxon>
        <taxon>Odonata</taxon>
        <taxon>Epiprocta</taxon>
        <taxon>Anisoptera</taxon>
        <taxon>Libelluloidea</taxon>
        <taxon>Libellulidae</taxon>
        <taxon>Ladona</taxon>
    </lineage>
</organism>
<dbReference type="GO" id="GO:0016020">
    <property type="term" value="C:membrane"/>
    <property type="evidence" value="ECO:0007669"/>
    <property type="project" value="UniProtKB-SubCell"/>
</dbReference>
<protein>
    <recommendedName>
        <fullName evidence="9">DENN domain-containing protein 5B</fullName>
    </recommendedName>
</protein>
<evidence type="ECO:0000313" key="8">
    <source>
        <dbReference type="Proteomes" id="UP000792457"/>
    </source>
</evidence>
<keyword evidence="2" id="KW-0677">Repeat</keyword>
<dbReference type="Pfam" id="PF03455">
    <property type="entry name" value="dDENN"/>
    <property type="match status" value="1"/>
</dbReference>
<evidence type="ECO:0000259" key="6">
    <source>
        <dbReference type="PROSITE" id="PS50826"/>
    </source>
</evidence>
<reference evidence="7" key="2">
    <citation type="submission" date="2017-10" db="EMBL/GenBank/DDBJ databases">
        <title>Ladona fulva Genome sequencing and assembly.</title>
        <authorList>
            <person name="Murali S."/>
            <person name="Richards S."/>
            <person name="Bandaranaike D."/>
            <person name="Bellair M."/>
            <person name="Blankenburg K."/>
            <person name="Chao H."/>
            <person name="Dinh H."/>
            <person name="Doddapaneni H."/>
            <person name="Dugan-Rocha S."/>
            <person name="Elkadiri S."/>
            <person name="Gnanaolivu R."/>
            <person name="Hernandez B."/>
            <person name="Skinner E."/>
            <person name="Javaid M."/>
            <person name="Lee S."/>
            <person name="Li M."/>
            <person name="Ming W."/>
            <person name="Munidasa M."/>
            <person name="Muniz J."/>
            <person name="Nguyen L."/>
            <person name="Hughes D."/>
            <person name="Osuji N."/>
            <person name="Pu L.-L."/>
            <person name="Puazo M."/>
            <person name="Qu C."/>
            <person name="Quiroz J."/>
            <person name="Raj R."/>
            <person name="Weissenberger G."/>
            <person name="Xin Y."/>
            <person name="Zou X."/>
            <person name="Han Y."/>
            <person name="Worley K."/>
            <person name="Muzny D."/>
            <person name="Gibbs R."/>
        </authorList>
    </citation>
    <scope>NUCLEOTIDE SEQUENCE</scope>
    <source>
        <strain evidence="7">Sampled in the wild</strain>
    </source>
</reference>
<feature type="compositionally biased region" description="Basic residues" evidence="4">
    <location>
        <begin position="138"/>
        <end position="155"/>
    </location>
</feature>
<name>A0A8K0K1F2_LADFU</name>
<accession>A0A8K0K1F2</accession>
<dbReference type="PROSITE" id="PS50211">
    <property type="entry name" value="DENN"/>
    <property type="match status" value="1"/>
</dbReference>
<keyword evidence="8" id="KW-1185">Reference proteome</keyword>
<feature type="region of interest" description="Disordered" evidence="4">
    <location>
        <begin position="412"/>
        <end position="470"/>
    </location>
</feature>
<evidence type="ECO:0000256" key="2">
    <source>
        <dbReference type="ARBA" id="ARBA00022737"/>
    </source>
</evidence>
<dbReference type="InterPro" id="IPR001194">
    <property type="entry name" value="cDENN_dom"/>
</dbReference>
<comment type="subcellular location">
    <subcellularLocation>
        <location evidence="1">Membrane</location>
    </subcellularLocation>
</comment>
<evidence type="ECO:0000256" key="1">
    <source>
        <dbReference type="ARBA" id="ARBA00004370"/>
    </source>
</evidence>
<keyword evidence="3" id="KW-0472">Membrane</keyword>
<dbReference type="Gene3D" id="3.40.50.11500">
    <property type="match status" value="1"/>
</dbReference>
<feature type="compositionally biased region" description="Low complexity" evidence="4">
    <location>
        <begin position="162"/>
        <end position="171"/>
    </location>
</feature>
<dbReference type="Proteomes" id="UP000792457">
    <property type="component" value="Unassembled WGS sequence"/>
</dbReference>
<dbReference type="InterPro" id="IPR005112">
    <property type="entry name" value="dDENN_dom"/>
</dbReference>
<dbReference type="GO" id="GO:0005085">
    <property type="term" value="F:guanyl-nucleotide exchange factor activity"/>
    <property type="evidence" value="ECO:0007669"/>
    <property type="project" value="InterPro"/>
</dbReference>
<dbReference type="PANTHER" id="PTHR46070">
    <property type="entry name" value="PINSTRIPE, ISOFORM A"/>
    <property type="match status" value="1"/>
</dbReference>
<sequence>MLVAESITCLLFPFAWQHVYVPILPSSLIHFLEAPVPFVMGLPAGQQSEKVSGSPAVCLSCRSNRTKLASVANLCFVDIDNHTIQLPEDVPLFPQQKEFIEEIYELLKQYGVPSGDKPAKGAIESVPTSKSCPSCSHQSKHSSRKHSRHSKRKQSWSHDSDSASSSSSPSHTARYANSEEVGKRRGSARRAAAVAAAAAAVCANSGLHDGLQGSSSYSPISPVETSEALKRVLAIAANARVNVSDLNVVLPATSLDSNRGIEKVRSEQEQYIEDLKFNNALREVFLNRFVHIFSAYEHFIIMPDQDMEQWLSSRDSMQNFDKATFLSDQPVPHLPFLSRFIESQMFATLIDNKILATWQEIDPNLRVFDKRINLLRKRFGDSLVRTPSYEPCTAIKDAQLLLDKRLATVEFTAPPPRALPPTPMTTRARDRARRKRLANLAVHEGSSADPSSSHSSGQTSSSVFQSDNCTEVSSRKVLEERLESTLEKLQGQLERTKILEGFKEDDAESGNNKVVLRHYSSQESRTDKKHPPFPLLDHDALNREPARPPRKRAIIPGESSSSGHHLQRDRMTGDDEALQSRLSSKCELDGEKDSAVFGSRDIGKNYLISERDPLKMEIGRSRINSATGESLLKTLRQPKLSGEPSPAEIAQTNWNFVEALLKDVKTRTKRMLVEKMGSEAVELGHGTTASLSGLEENTLMASLCDLLERIWSHGLQSKQGKSALWSHLLNFQELEDCSDSAKLLDPNTLAP</sequence>
<comment type="caution">
    <text evidence="7">The sequence shown here is derived from an EMBL/GenBank/DDBJ whole genome shotgun (WGS) entry which is preliminary data.</text>
</comment>
<dbReference type="InterPro" id="IPR037516">
    <property type="entry name" value="Tripartite_DENN"/>
</dbReference>
<dbReference type="EMBL" id="KZ308267">
    <property type="protein sequence ID" value="KAG8226106.1"/>
    <property type="molecule type" value="Genomic_DNA"/>
</dbReference>
<reference evidence="7" key="1">
    <citation type="submission" date="2013-04" db="EMBL/GenBank/DDBJ databases">
        <authorList>
            <person name="Qu J."/>
            <person name="Murali S.C."/>
            <person name="Bandaranaike D."/>
            <person name="Bellair M."/>
            <person name="Blankenburg K."/>
            <person name="Chao H."/>
            <person name="Dinh H."/>
            <person name="Doddapaneni H."/>
            <person name="Downs B."/>
            <person name="Dugan-Rocha S."/>
            <person name="Elkadiri S."/>
            <person name="Gnanaolivu R.D."/>
            <person name="Hernandez B."/>
            <person name="Javaid M."/>
            <person name="Jayaseelan J.C."/>
            <person name="Lee S."/>
            <person name="Li M."/>
            <person name="Ming W."/>
            <person name="Munidasa M."/>
            <person name="Muniz J."/>
            <person name="Nguyen L."/>
            <person name="Ongeri F."/>
            <person name="Osuji N."/>
            <person name="Pu L.-L."/>
            <person name="Puazo M."/>
            <person name="Qu C."/>
            <person name="Quiroz J."/>
            <person name="Raj R."/>
            <person name="Weissenberger G."/>
            <person name="Xin Y."/>
            <person name="Zou X."/>
            <person name="Han Y."/>
            <person name="Richards S."/>
            <person name="Worley K."/>
            <person name="Muzny D."/>
            <person name="Gibbs R."/>
        </authorList>
    </citation>
    <scope>NUCLEOTIDE SEQUENCE</scope>
    <source>
        <strain evidence="7">Sampled in the wild</strain>
    </source>
</reference>
<dbReference type="SMART" id="SM00801">
    <property type="entry name" value="dDENN"/>
    <property type="match status" value="1"/>
</dbReference>
<evidence type="ECO:0000313" key="7">
    <source>
        <dbReference type="EMBL" id="KAG8226106.1"/>
    </source>
</evidence>
<dbReference type="Gene3D" id="1.20.58.900">
    <property type="match status" value="1"/>
</dbReference>
<evidence type="ECO:0008006" key="9">
    <source>
        <dbReference type="Google" id="ProtNLM"/>
    </source>
</evidence>
<dbReference type="AlphaFoldDB" id="A0A8K0K1F2"/>
<dbReference type="InterPro" id="IPR037213">
    <property type="entry name" value="Run_dom_sf"/>
</dbReference>
<feature type="compositionally biased region" description="Basic and acidic residues" evidence="4">
    <location>
        <begin position="524"/>
        <end position="547"/>
    </location>
</feature>
<feature type="non-terminal residue" evidence="7">
    <location>
        <position position="751"/>
    </location>
</feature>
<dbReference type="SUPFAM" id="SSF140741">
    <property type="entry name" value="RUN domain-like"/>
    <property type="match status" value="1"/>
</dbReference>